<keyword evidence="6" id="KW-1185">Reference proteome</keyword>
<dbReference type="SMART" id="SM00418">
    <property type="entry name" value="HTH_ARSR"/>
    <property type="match status" value="1"/>
</dbReference>
<dbReference type="Gene3D" id="1.10.10.10">
    <property type="entry name" value="Winged helix-like DNA-binding domain superfamily/Winged helix DNA-binding domain"/>
    <property type="match status" value="1"/>
</dbReference>
<dbReference type="InterPro" id="IPR051081">
    <property type="entry name" value="HTH_MetalResp_TranReg"/>
</dbReference>
<dbReference type="InterPro" id="IPR001845">
    <property type="entry name" value="HTH_ArsR_DNA-bd_dom"/>
</dbReference>
<protein>
    <submittedName>
        <fullName evidence="5">Helix-turn-helix transcriptional regulator</fullName>
    </submittedName>
</protein>
<dbReference type="InterPro" id="IPR036388">
    <property type="entry name" value="WH-like_DNA-bd_sf"/>
</dbReference>
<dbReference type="PROSITE" id="PS50987">
    <property type="entry name" value="HTH_ARSR_2"/>
    <property type="match status" value="1"/>
</dbReference>
<accession>A0ABX6QR07</accession>
<sequence length="97" mass="10961">MNLEDVMKALAHPARLEMLIWLKDPKEHFGVDPKNATEGISAGQFERCGLSQSTVSAHLSTLQRAGLLISKRDGQKILYRRNEELISEFRNALNNQL</sequence>
<evidence type="ECO:0000313" key="6">
    <source>
        <dbReference type="Proteomes" id="UP000308530"/>
    </source>
</evidence>
<keyword evidence="2" id="KW-0238">DNA-binding</keyword>
<evidence type="ECO:0000256" key="2">
    <source>
        <dbReference type="ARBA" id="ARBA00023125"/>
    </source>
</evidence>
<dbReference type="PANTHER" id="PTHR33154:SF33">
    <property type="entry name" value="TRANSCRIPTIONAL REPRESSOR SDPR"/>
    <property type="match status" value="1"/>
</dbReference>
<evidence type="ECO:0000256" key="1">
    <source>
        <dbReference type="ARBA" id="ARBA00023015"/>
    </source>
</evidence>
<dbReference type="Pfam" id="PF01022">
    <property type="entry name" value="HTH_5"/>
    <property type="match status" value="1"/>
</dbReference>
<evidence type="ECO:0000313" key="5">
    <source>
        <dbReference type="EMBL" id="QLF70934.1"/>
    </source>
</evidence>
<proteinExistence type="predicted"/>
<evidence type="ECO:0000256" key="3">
    <source>
        <dbReference type="ARBA" id="ARBA00023163"/>
    </source>
</evidence>
<gene>
    <name evidence="5" type="ORF">FE840_016050</name>
</gene>
<dbReference type="Proteomes" id="UP000308530">
    <property type="component" value="Chromosome"/>
</dbReference>
<keyword evidence="1" id="KW-0805">Transcription regulation</keyword>
<name>A0ABX6QR07_9HYPH</name>
<organism evidence="5 6">
    <name type="scientific">Peteryoungia desertarenae</name>
    <dbReference type="NCBI Taxonomy" id="1813451"/>
    <lineage>
        <taxon>Bacteria</taxon>
        <taxon>Pseudomonadati</taxon>
        <taxon>Pseudomonadota</taxon>
        <taxon>Alphaproteobacteria</taxon>
        <taxon>Hyphomicrobiales</taxon>
        <taxon>Rhizobiaceae</taxon>
        <taxon>Peteryoungia</taxon>
    </lineage>
</organism>
<evidence type="ECO:0000259" key="4">
    <source>
        <dbReference type="PROSITE" id="PS50987"/>
    </source>
</evidence>
<dbReference type="InterPro" id="IPR036390">
    <property type="entry name" value="WH_DNA-bd_sf"/>
</dbReference>
<dbReference type="InterPro" id="IPR011991">
    <property type="entry name" value="ArsR-like_HTH"/>
</dbReference>
<feature type="domain" description="HTH arsR-type" evidence="4">
    <location>
        <begin position="1"/>
        <end position="97"/>
    </location>
</feature>
<dbReference type="RefSeq" id="WP_138286522.1">
    <property type="nucleotide sequence ID" value="NZ_CP058350.1"/>
</dbReference>
<dbReference type="PANTHER" id="PTHR33154">
    <property type="entry name" value="TRANSCRIPTIONAL REGULATOR, ARSR FAMILY"/>
    <property type="match status" value="1"/>
</dbReference>
<dbReference type="EMBL" id="CP058350">
    <property type="protein sequence ID" value="QLF70934.1"/>
    <property type="molecule type" value="Genomic_DNA"/>
</dbReference>
<reference evidence="5 6" key="1">
    <citation type="submission" date="2020-06" db="EMBL/GenBank/DDBJ databases">
        <title>Genome sequence of Rhizobium sp strain ADMK78.</title>
        <authorList>
            <person name="Rahi P."/>
        </authorList>
    </citation>
    <scope>NUCLEOTIDE SEQUENCE [LARGE SCALE GENOMIC DNA]</scope>
    <source>
        <strain evidence="5 6">ADMK78</strain>
    </source>
</reference>
<dbReference type="SUPFAM" id="SSF46785">
    <property type="entry name" value="Winged helix' DNA-binding domain"/>
    <property type="match status" value="1"/>
</dbReference>
<keyword evidence="3" id="KW-0804">Transcription</keyword>
<dbReference type="CDD" id="cd00090">
    <property type="entry name" value="HTH_ARSR"/>
    <property type="match status" value="1"/>
</dbReference>